<feature type="transmembrane region" description="Helical" evidence="8">
    <location>
        <begin position="357"/>
        <end position="379"/>
    </location>
</feature>
<evidence type="ECO:0000256" key="4">
    <source>
        <dbReference type="ARBA" id="ARBA00022960"/>
    </source>
</evidence>
<dbReference type="SUPFAM" id="SSF56601">
    <property type="entry name" value="beta-lactamase/transpeptidase-like"/>
    <property type="match status" value="1"/>
</dbReference>
<dbReference type="PANTHER" id="PTHR21581:SF6">
    <property type="entry name" value="TRAFFICKING PROTEIN PARTICLE COMPLEX SUBUNIT 12"/>
    <property type="match status" value="1"/>
</dbReference>
<dbReference type="PRINTS" id="PR00725">
    <property type="entry name" value="DADACBPTASE1"/>
</dbReference>
<dbReference type="InterPro" id="IPR012338">
    <property type="entry name" value="Beta-lactam/transpept-like"/>
</dbReference>
<keyword evidence="8" id="KW-0472">Membrane</keyword>
<evidence type="ECO:0000256" key="3">
    <source>
        <dbReference type="ARBA" id="ARBA00022801"/>
    </source>
</evidence>
<protein>
    <submittedName>
        <fullName evidence="11">D-alanyl-D-alanine carboxypeptidase family protein</fullName>
        <ecNumber evidence="11">3.4.-.-</ecNumber>
    </submittedName>
</protein>
<gene>
    <name evidence="11" type="ORF">AADC60_12825</name>
</gene>
<reference evidence="11 12" key="1">
    <citation type="submission" date="2024-04" db="EMBL/GenBank/DDBJ databases">
        <title>Screening of coral probiotics and analysis of their probiotic properties.</title>
        <authorList>
            <person name="Wang S."/>
        </authorList>
    </citation>
    <scope>NUCLEOTIDE SEQUENCE [LARGE SCALE GENOMIC DNA]</scope>
    <source>
        <strain evidence="11 12">GXU-Z9</strain>
    </source>
</reference>
<keyword evidence="11" id="KW-0645">Protease</keyword>
<dbReference type="EC" id="3.4.-.-" evidence="11"/>
<feature type="signal peptide" evidence="9">
    <location>
        <begin position="1"/>
        <end position="19"/>
    </location>
</feature>
<evidence type="ECO:0000256" key="2">
    <source>
        <dbReference type="ARBA" id="ARBA00022729"/>
    </source>
</evidence>
<evidence type="ECO:0000256" key="5">
    <source>
        <dbReference type="ARBA" id="ARBA00022984"/>
    </source>
</evidence>
<feature type="chain" id="PRO_5047000252" evidence="9">
    <location>
        <begin position="20"/>
        <end position="394"/>
    </location>
</feature>
<evidence type="ECO:0000256" key="9">
    <source>
        <dbReference type="SAM" id="SignalP"/>
    </source>
</evidence>
<keyword evidence="6" id="KW-0961">Cell wall biogenesis/degradation</keyword>
<organism evidence="11 12">
    <name type="scientific">Cytobacillus pseudoceanisediminis</name>
    <dbReference type="NCBI Taxonomy" id="3051614"/>
    <lineage>
        <taxon>Bacteria</taxon>
        <taxon>Bacillati</taxon>
        <taxon>Bacillota</taxon>
        <taxon>Bacilli</taxon>
        <taxon>Bacillales</taxon>
        <taxon>Bacillaceae</taxon>
        <taxon>Cytobacillus</taxon>
    </lineage>
</organism>
<dbReference type="Gene3D" id="3.40.710.10">
    <property type="entry name" value="DD-peptidase/beta-lactamase superfamily"/>
    <property type="match status" value="1"/>
</dbReference>
<evidence type="ECO:0000259" key="10">
    <source>
        <dbReference type="Pfam" id="PF00768"/>
    </source>
</evidence>
<evidence type="ECO:0000313" key="11">
    <source>
        <dbReference type="EMBL" id="WZP09977.1"/>
    </source>
</evidence>
<evidence type="ECO:0000313" key="12">
    <source>
        <dbReference type="Proteomes" id="UP001472074"/>
    </source>
</evidence>
<keyword evidence="3 11" id="KW-0378">Hydrolase</keyword>
<keyword evidence="4" id="KW-0133">Cell shape</keyword>
<dbReference type="Pfam" id="PF00768">
    <property type="entry name" value="Peptidase_S11"/>
    <property type="match status" value="1"/>
</dbReference>
<evidence type="ECO:0000256" key="7">
    <source>
        <dbReference type="RuleBase" id="RU004016"/>
    </source>
</evidence>
<dbReference type="RefSeq" id="WP_342026131.1">
    <property type="nucleotide sequence ID" value="NZ_CP151651.1"/>
</dbReference>
<dbReference type="InterPro" id="IPR018044">
    <property type="entry name" value="Peptidase_S11"/>
</dbReference>
<sequence length="394" mass="43897">MKKLLAFILLLFSFPTAYAAAEEPKDPAIISEAAIVTDSESGAVLYAKNADKKMYPASLTKIATAIYAIENGDLRDIATISKKAAEVEGTRVYLEEGEKVPLIKLVQGMLINSGNDAAWSIAEHLDGNMKAFSENFNHYLEESAGLKNTHFVNPHGLFDENHYTTAGDLAKLTNYALKNETFREIYGTKEMKWAGKSWDTTIFTHHRMLKGEVPFEGVTGGKTGFVDEAKQTLATSAENDSIKLTAIVLKAEFKRDIYNDTKNLLNYGFSNFETSTLSSTDVFPSDGKTYTTGGENVAITLPKGIYEEDITSKGKLQIKNENGRIIQSVKLLEDKQDEVVTSQLKTEKETGKETTGYYGRAGLIIFLFGIFILILRKNLKAKARRRRRRRRGRV</sequence>
<accession>A0ABZ2ZPD7</accession>
<dbReference type="PANTHER" id="PTHR21581">
    <property type="entry name" value="D-ALANYL-D-ALANINE CARBOXYPEPTIDASE"/>
    <property type="match status" value="1"/>
</dbReference>
<keyword evidence="8" id="KW-1133">Transmembrane helix</keyword>
<keyword evidence="5" id="KW-0573">Peptidoglycan synthesis</keyword>
<proteinExistence type="inferred from homology"/>
<evidence type="ECO:0000256" key="6">
    <source>
        <dbReference type="ARBA" id="ARBA00023316"/>
    </source>
</evidence>
<feature type="domain" description="Peptidase S11 D-alanyl-D-alanine carboxypeptidase A N-terminal" evidence="10">
    <location>
        <begin position="23"/>
        <end position="252"/>
    </location>
</feature>
<dbReference type="GO" id="GO:0004180">
    <property type="term" value="F:carboxypeptidase activity"/>
    <property type="evidence" value="ECO:0007669"/>
    <property type="project" value="UniProtKB-KW"/>
</dbReference>
<dbReference type="InterPro" id="IPR001967">
    <property type="entry name" value="Peptidase_S11_N"/>
</dbReference>
<keyword evidence="12" id="KW-1185">Reference proteome</keyword>
<keyword evidence="2 9" id="KW-0732">Signal</keyword>
<evidence type="ECO:0000256" key="8">
    <source>
        <dbReference type="SAM" id="Phobius"/>
    </source>
</evidence>
<evidence type="ECO:0000256" key="1">
    <source>
        <dbReference type="ARBA" id="ARBA00007164"/>
    </source>
</evidence>
<comment type="similarity">
    <text evidence="1 7">Belongs to the peptidase S11 family.</text>
</comment>
<keyword evidence="11" id="KW-0121">Carboxypeptidase</keyword>
<keyword evidence="8" id="KW-0812">Transmembrane</keyword>
<dbReference type="Proteomes" id="UP001472074">
    <property type="component" value="Chromosome"/>
</dbReference>
<dbReference type="EMBL" id="CP151651">
    <property type="protein sequence ID" value="WZP09977.1"/>
    <property type="molecule type" value="Genomic_DNA"/>
</dbReference>
<name>A0ABZ2ZPD7_9BACI</name>